<dbReference type="EMBL" id="CM004391">
    <property type="protein sequence ID" value="KAG8654264.1"/>
    <property type="molecule type" value="Genomic_DNA"/>
</dbReference>
<protein>
    <submittedName>
        <fullName evidence="1">Uncharacterized protein</fullName>
    </submittedName>
</protein>
<name>A0ACB7HQL8_MANES</name>
<proteinExistence type="predicted"/>
<organism evidence="1 2">
    <name type="scientific">Manihot esculenta</name>
    <name type="common">Cassava</name>
    <name type="synonym">Jatropha manihot</name>
    <dbReference type="NCBI Taxonomy" id="3983"/>
    <lineage>
        <taxon>Eukaryota</taxon>
        <taxon>Viridiplantae</taxon>
        <taxon>Streptophyta</taxon>
        <taxon>Embryophyta</taxon>
        <taxon>Tracheophyta</taxon>
        <taxon>Spermatophyta</taxon>
        <taxon>Magnoliopsida</taxon>
        <taxon>eudicotyledons</taxon>
        <taxon>Gunneridae</taxon>
        <taxon>Pentapetalae</taxon>
        <taxon>rosids</taxon>
        <taxon>fabids</taxon>
        <taxon>Malpighiales</taxon>
        <taxon>Euphorbiaceae</taxon>
        <taxon>Crotonoideae</taxon>
        <taxon>Manihoteae</taxon>
        <taxon>Manihot</taxon>
    </lineage>
</organism>
<evidence type="ECO:0000313" key="1">
    <source>
        <dbReference type="EMBL" id="KAG8654264.1"/>
    </source>
</evidence>
<accession>A0ACB7HQL8</accession>
<evidence type="ECO:0000313" key="2">
    <source>
        <dbReference type="Proteomes" id="UP000091857"/>
    </source>
</evidence>
<keyword evidence="2" id="KW-1185">Reference proteome</keyword>
<sequence length="524" mass="59143">MDVEKRHGLLHIFFFPFMAEGHSIPLIDTAKLFASRGLKVSIITTPVNAPLLSKSIERNRLLGHKIDVLVIQFPCVEAGLPEGCERLDLTTSPEMGLNFFMATTLLAHPLEDLLKEYRPNCLIADSFFPWSSQVASKFGIPRIVFAATCFFSLCAAQCLRLYQPYKRVSSDSDPFIIPNFPGEIKLTRNQLPDFVKEEIVFSNFYREVKEAELKSFGVLVNSFYELEPTYADYYRNVLGAKTWHIGPISLWNTNIEDKAKRGKESSMDKNKCLQWLDSKEPNSVVYICFGSLANFPASQLLEIAMALEDSGQQFIWAVRENKNNEVWLPEGFEERMKGKGLIIRGWAPQVLILEHEAVGGFVTHCGWNSTLEAISAGVPMVTWPLYAEQFYNEKLVTQVLRIGVAVGVQQWARIVGDSVKKEAIKKAMTHLMASEETKEMRCRAKSLAEMASKATEEGGGLEKNRVMHFKGTLRVDAAAEIQERRNTAPKISRKNQSPSLQWLFFLLISCTAHKSHGSYGRKTN</sequence>
<comment type="caution">
    <text evidence="1">The sequence shown here is derived from an EMBL/GenBank/DDBJ whole genome shotgun (WGS) entry which is preliminary data.</text>
</comment>
<reference evidence="2" key="1">
    <citation type="journal article" date="2016" name="Nat. Biotechnol.">
        <title>Sequencing wild and cultivated cassava and related species reveals extensive interspecific hybridization and genetic diversity.</title>
        <authorList>
            <person name="Bredeson J.V."/>
            <person name="Lyons J.B."/>
            <person name="Prochnik S.E."/>
            <person name="Wu G.A."/>
            <person name="Ha C.M."/>
            <person name="Edsinger-Gonzales E."/>
            <person name="Grimwood J."/>
            <person name="Schmutz J."/>
            <person name="Rabbi I.Y."/>
            <person name="Egesi C."/>
            <person name="Nauluvula P."/>
            <person name="Lebot V."/>
            <person name="Ndunguru J."/>
            <person name="Mkamilo G."/>
            <person name="Bart R.S."/>
            <person name="Setter T.L."/>
            <person name="Gleadow R.M."/>
            <person name="Kulakow P."/>
            <person name="Ferguson M.E."/>
            <person name="Rounsley S."/>
            <person name="Rokhsar D.S."/>
        </authorList>
    </citation>
    <scope>NUCLEOTIDE SEQUENCE [LARGE SCALE GENOMIC DNA]</scope>
    <source>
        <strain evidence="2">cv. AM560-2</strain>
    </source>
</reference>
<dbReference type="Proteomes" id="UP000091857">
    <property type="component" value="Chromosome 5"/>
</dbReference>
<gene>
    <name evidence="1" type="ORF">MANES_05G116300v8</name>
</gene>